<dbReference type="OrthoDB" id="9771846at2"/>
<sequence>MDEKFVVRGFYEDEVFVVKQNTEQNLTVSEDGILYFDESRVSLIDGNYYLDHLHWQNSNQNVNFVNISNNVEGYEKVQGEIVLSIHDYSEHTGPTELTQSQKIPLRKNNFYNFTIFVATHRSKAAVVIQLLDKNQIVLREIEKNVPADIAGGKHLSSYMLVREQFRVRETEHYFRLKLRKESTIYGDDSFMFVVLPSLNILRSNGSLKTFKVPTSFQQMLFEAIEINSTLIVVKSKASDIDQLGINILPNNVFGTFNADKKMGGDEQILASVPITSFKPSDFHLNRHLPAFKDLKVVIGTVLYNNTQHELSNLSYQSNRSVAYAKREFGLRNINIVFEFIFIDNSSSKLTVPETMRDWISFENWTNTGFAAGHNLLMSRSFDETLSADYYIMVNPDGYPLEDCYYNMINAAHYYSDVGLVEASQFPIDHPKNYDPITLETPWCSGACLLVSKAAYESTMGFDEKFVMYCEDVDLSWRVRDAGLKILYIPRAAFFHDVRDRSSKQTRKSMLVSGRYLAHKWGAPDFLNWVEEMLVAEGHFPAREYLPSLSEQMIKRVPDLCEFRQGFYFSLPRW</sequence>
<dbReference type="Proteomes" id="UP000218288">
    <property type="component" value="Chromosome"/>
</dbReference>
<reference evidence="1 2" key="1">
    <citation type="journal article" date="2016" name="Genome Announc.">
        <title>Complete Genome Sequence of Methylobacterium populi P-1M, Isolated from Pink-Pigmented Household Biofilm.</title>
        <authorList>
            <person name="Morohoshi T."/>
            <person name="Ikeda T."/>
        </authorList>
    </citation>
    <scope>NUCLEOTIDE SEQUENCE [LARGE SCALE GENOMIC DNA]</scope>
    <source>
        <strain evidence="1 2">P-1M</strain>
    </source>
</reference>
<accession>A0A160PL36</accession>
<dbReference type="PANTHER" id="PTHR43179">
    <property type="entry name" value="RHAMNOSYLTRANSFERASE WBBL"/>
    <property type="match status" value="1"/>
</dbReference>
<evidence type="ECO:0000313" key="2">
    <source>
        <dbReference type="Proteomes" id="UP000218288"/>
    </source>
</evidence>
<dbReference type="Gene3D" id="3.90.550.10">
    <property type="entry name" value="Spore Coat Polysaccharide Biosynthesis Protein SpsA, Chain A"/>
    <property type="match status" value="1"/>
</dbReference>
<protein>
    <submittedName>
        <fullName evidence="1">Uncharacterized protein</fullName>
    </submittedName>
</protein>
<dbReference type="PANTHER" id="PTHR43179:SF7">
    <property type="entry name" value="RHAMNOSYLTRANSFERASE WBBL"/>
    <property type="match status" value="1"/>
</dbReference>
<dbReference type="RefSeq" id="WP_157914217.1">
    <property type="nucleotide sequence ID" value="NZ_AP014809.1"/>
</dbReference>
<dbReference type="AlphaFoldDB" id="A0A160PL36"/>
<dbReference type="SUPFAM" id="SSF53448">
    <property type="entry name" value="Nucleotide-diphospho-sugar transferases"/>
    <property type="match status" value="1"/>
</dbReference>
<name>A0A160PL36_9HYPH</name>
<dbReference type="EMBL" id="AP014809">
    <property type="protein sequence ID" value="BAU92600.1"/>
    <property type="molecule type" value="Genomic_DNA"/>
</dbReference>
<proteinExistence type="predicted"/>
<gene>
    <name evidence="1" type="ORF">MPPM_3995</name>
</gene>
<organism evidence="1 2">
    <name type="scientific">Methylorubrum populi</name>
    <dbReference type="NCBI Taxonomy" id="223967"/>
    <lineage>
        <taxon>Bacteria</taxon>
        <taxon>Pseudomonadati</taxon>
        <taxon>Pseudomonadota</taxon>
        <taxon>Alphaproteobacteria</taxon>
        <taxon>Hyphomicrobiales</taxon>
        <taxon>Methylobacteriaceae</taxon>
        <taxon>Methylorubrum</taxon>
    </lineage>
</organism>
<evidence type="ECO:0000313" key="1">
    <source>
        <dbReference type="EMBL" id="BAU92600.1"/>
    </source>
</evidence>
<dbReference type="InterPro" id="IPR029044">
    <property type="entry name" value="Nucleotide-diphossugar_trans"/>
</dbReference>